<reference evidence="2" key="2">
    <citation type="submission" date="2015-07" db="EMBL/GenBank/DDBJ databases">
        <title>Contrasting host-pathogen interactions and genome evolution in two generalist and specialist microsporidian pathogens of mosquitoes.</title>
        <authorList>
            <consortium name="The Broad Institute Genomics Platform"/>
            <consortium name="The Broad Institute Genome Sequencing Center for Infectious Disease"/>
            <person name="Cuomo C.A."/>
            <person name="Sanscrainte N.D."/>
            <person name="Goldberg J.M."/>
            <person name="Heiman D."/>
            <person name="Young S."/>
            <person name="Zeng Q."/>
            <person name="Becnel J.J."/>
            <person name="Birren B.W."/>
        </authorList>
    </citation>
    <scope>NUCLEOTIDE SEQUENCE [LARGE SCALE GENOMIC DNA]</scope>
    <source>
        <strain evidence="2">USNM 41457</strain>
    </source>
</reference>
<organism evidence="1 2">
    <name type="scientific">Edhazardia aedis (strain USNM 41457)</name>
    <name type="common">Microsporidian parasite</name>
    <dbReference type="NCBI Taxonomy" id="1003232"/>
    <lineage>
        <taxon>Eukaryota</taxon>
        <taxon>Fungi</taxon>
        <taxon>Fungi incertae sedis</taxon>
        <taxon>Microsporidia</taxon>
        <taxon>Edhazardia</taxon>
    </lineage>
</organism>
<dbReference type="EMBL" id="AFBI03000054">
    <property type="protein sequence ID" value="EJW02838.1"/>
    <property type="molecule type" value="Genomic_DNA"/>
</dbReference>
<keyword evidence="2" id="KW-1185">Reference proteome</keyword>
<gene>
    <name evidence="1" type="ORF">EDEG_02779</name>
</gene>
<dbReference type="Proteomes" id="UP000003163">
    <property type="component" value="Unassembled WGS sequence"/>
</dbReference>
<evidence type="ECO:0008006" key="3">
    <source>
        <dbReference type="Google" id="ProtNLM"/>
    </source>
</evidence>
<evidence type="ECO:0000313" key="1">
    <source>
        <dbReference type="EMBL" id="EJW02838.1"/>
    </source>
</evidence>
<proteinExistence type="predicted"/>
<dbReference type="InParanoid" id="J8ZT40"/>
<dbReference type="HOGENOM" id="CLU_1266874_0_0_1"/>
<dbReference type="VEuPathDB" id="MicrosporidiaDB:EDEG_02779"/>
<evidence type="ECO:0000313" key="2">
    <source>
        <dbReference type="Proteomes" id="UP000003163"/>
    </source>
</evidence>
<accession>J8ZT40</accession>
<reference evidence="1 2" key="1">
    <citation type="submission" date="2011-08" db="EMBL/GenBank/DDBJ databases">
        <authorList>
            <person name="Liu Z.J."/>
            <person name="Shi F.L."/>
            <person name="Lu J.Q."/>
            <person name="Li M."/>
            <person name="Wang Z.L."/>
        </authorList>
    </citation>
    <scope>NUCLEOTIDE SEQUENCE [LARGE SCALE GENOMIC DNA]</scope>
    <source>
        <strain evidence="1 2">USNM 41457</strain>
    </source>
</reference>
<dbReference type="AlphaFoldDB" id="J8ZT40"/>
<comment type="caution">
    <text evidence="1">The sequence shown here is derived from an EMBL/GenBank/DDBJ whole genome shotgun (WGS) entry which is preliminary data.</text>
</comment>
<name>J8ZT40_EDHAE</name>
<protein>
    <recommendedName>
        <fullName evidence="3">Tetratricopeptide repeat protein</fullName>
    </recommendedName>
</protein>
<sequence length="218" mass="25907">MSELRNICYFLTNNVKTVKLSADVDIVVIPKIEKHPATERLFSALTQSFNDYFMMFNRIHEYGSRFNDYKNLANYFQKAFRSRSFEKIVFDFQNELDQIDCDNSEEYKKTNTEADSNPLGENFQKQTFGKNIEHFESKYEEIIIESNKFISKTQQNFVIYFKLARLYASYGNFQSAYTCLENGFFIARVECSEFGLCQGKKCREYIKKKEKEYIEHVE</sequence>